<dbReference type="PANTHER" id="PTHR21496">
    <property type="entry name" value="FERREDOXIN-RELATED"/>
    <property type="match status" value="1"/>
</dbReference>
<dbReference type="PROSITE" id="PS51296">
    <property type="entry name" value="RIESKE"/>
    <property type="match status" value="1"/>
</dbReference>
<keyword evidence="7" id="KW-1185">Reference proteome</keyword>
<sequence length="80" mass="8761">MAGTDVAVFLSEGELHAIENTCPHQGGPLGDGKVEGDNVYCPWHGFEFDLTTGEHAHMDDMCVETYPVFVEDETVYVAVE</sequence>
<proteinExistence type="predicted"/>
<accession>A0ABD5WM96</accession>
<dbReference type="SUPFAM" id="SSF50022">
    <property type="entry name" value="ISP domain"/>
    <property type="match status" value="1"/>
</dbReference>
<evidence type="ECO:0000256" key="1">
    <source>
        <dbReference type="ARBA" id="ARBA00022714"/>
    </source>
</evidence>
<dbReference type="InterPro" id="IPR017941">
    <property type="entry name" value="Rieske_2Fe-2S"/>
</dbReference>
<dbReference type="AlphaFoldDB" id="A0ABD5WM96"/>
<reference evidence="6 7" key="1">
    <citation type="journal article" date="2019" name="Int. J. Syst. Evol. Microbiol.">
        <title>The Global Catalogue of Microorganisms (GCM) 10K type strain sequencing project: providing services to taxonomists for standard genome sequencing and annotation.</title>
        <authorList>
            <consortium name="The Broad Institute Genomics Platform"/>
            <consortium name="The Broad Institute Genome Sequencing Center for Infectious Disease"/>
            <person name="Wu L."/>
            <person name="Ma J."/>
        </authorList>
    </citation>
    <scope>NUCLEOTIDE SEQUENCE [LARGE SCALE GENOMIC DNA]</scope>
    <source>
        <strain evidence="6 7">DT72</strain>
    </source>
</reference>
<dbReference type="Pfam" id="PF00355">
    <property type="entry name" value="Rieske"/>
    <property type="match status" value="1"/>
</dbReference>
<keyword evidence="3" id="KW-0408">Iron</keyword>
<dbReference type="Proteomes" id="UP001596407">
    <property type="component" value="Unassembled WGS sequence"/>
</dbReference>
<organism evidence="6 7">
    <name type="scientific">Halorussus caseinilyticus</name>
    <dbReference type="NCBI Taxonomy" id="3034025"/>
    <lineage>
        <taxon>Archaea</taxon>
        <taxon>Methanobacteriati</taxon>
        <taxon>Methanobacteriota</taxon>
        <taxon>Stenosarchaea group</taxon>
        <taxon>Halobacteria</taxon>
        <taxon>Halobacteriales</taxon>
        <taxon>Haladaptataceae</taxon>
        <taxon>Halorussus</taxon>
    </lineage>
</organism>
<keyword evidence="4" id="KW-0411">Iron-sulfur</keyword>
<dbReference type="RefSeq" id="WP_382208700.1">
    <property type="nucleotide sequence ID" value="NZ_JBHSZH010000002.1"/>
</dbReference>
<evidence type="ECO:0000256" key="2">
    <source>
        <dbReference type="ARBA" id="ARBA00022723"/>
    </source>
</evidence>
<protein>
    <submittedName>
        <fullName evidence="6">Rieske (2Fe-2S) protein</fullName>
    </submittedName>
</protein>
<gene>
    <name evidence="6" type="ORF">ACFQJ6_02565</name>
</gene>
<name>A0ABD5WM96_9EURY</name>
<keyword evidence="1" id="KW-0001">2Fe-2S</keyword>
<evidence type="ECO:0000313" key="7">
    <source>
        <dbReference type="Proteomes" id="UP001596407"/>
    </source>
</evidence>
<dbReference type="GO" id="GO:0051537">
    <property type="term" value="F:2 iron, 2 sulfur cluster binding"/>
    <property type="evidence" value="ECO:0007669"/>
    <property type="project" value="UniProtKB-KW"/>
</dbReference>
<dbReference type="PANTHER" id="PTHR21496:SF23">
    <property type="entry name" value="3-PHENYLPROPIONATE_CINNAMIC ACID DIOXYGENASE FERREDOXIN SUBUNIT"/>
    <property type="match status" value="1"/>
</dbReference>
<evidence type="ECO:0000313" key="6">
    <source>
        <dbReference type="EMBL" id="MFC7079184.1"/>
    </source>
</evidence>
<dbReference type="GO" id="GO:0046872">
    <property type="term" value="F:metal ion binding"/>
    <property type="evidence" value="ECO:0007669"/>
    <property type="project" value="UniProtKB-KW"/>
</dbReference>
<feature type="domain" description="Rieske" evidence="5">
    <location>
        <begin position="1"/>
        <end position="77"/>
    </location>
</feature>
<comment type="caution">
    <text evidence="6">The sequence shown here is derived from an EMBL/GenBank/DDBJ whole genome shotgun (WGS) entry which is preliminary data.</text>
</comment>
<keyword evidence="2" id="KW-0479">Metal-binding</keyword>
<dbReference type="Gene3D" id="2.102.10.10">
    <property type="entry name" value="Rieske [2Fe-2S] iron-sulphur domain"/>
    <property type="match status" value="1"/>
</dbReference>
<evidence type="ECO:0000256" key="4">
    <source>
        <dbReference type="ARBA" id="ARBA00023014"/>
    </source>
</evidence>
<evidence type="ECO:0000256" key="3">
    <source>
        <dbReference type="ARBA" id="ARBA00023004"/>
    </source>
</evidence>
<dbReference type="InterPro" id="IPR036922">
    <property type="entry name" value="Rieske_2Fe-2S_sf"/>
</dbReference>
<evidence type="ECO:0000259" key="5">
    <source>
        <dbReference type="PROSITE" id="PS51296"/>
    </source>
</evidence>
<dbReference type="EMBL" id="JBHSZH010000002">
    <property type="protein sequence ID" value="MFC7079184.1"/>
    <property type="molecule type" value="Genomic_DNA"/>
</dbReference>